<protein>
    <submittedName>
        <fullName evidence="2">Uncharacterized protein</fullName>
    </submittedName>
</protein>
<feature type="compositionally biased region" description="Basic and acidic residues" evidence="1">
    <location>
        <begin position="222"/>
        <end position="231"/>
    </location>
</feature>
<feature type="compositionally biased region" description="Low complexity" evidence="1">
    <location>
        <begin position="481"/>
        <end position="495"/>
    </location>
</feature>
<evidence type="ECO:0000313" key="2">
    <source>
        <dbReference type="EMBL" id="KAJ6218898.1"/>
    </source>
</evidence>
<reference evidence="2" key="1">
    <citation type="submission" date="2022-12" db="EMBL/GenBank/DDBJ databases">
        <title>Genome assemblies of Blomia tropicalis.</title>
        <authorList>
            <person name="Cui Y."/>
        </authorList>
    </citation>
    <scope>NUCLEOTIDE SEQUENCE</scope>
    <source>
        <tissue evidence="2">Adult mites</tissue>
    </source>
</reference>
<gene>
    <name evidence="2" type="ORF">RDWZM_004710</name>
</gene>
<feature type="compositionally biased region" description="Polar residues" evidence="1">
    <location>
        <begin position="368"/>
        <end position="387"/>
    </location>
</feature>
<evidence type="ECO:0000313" key="3">
    <source>
        <dbReference type="Proteomes" id="UP001142055"/>
    </source>
</evidence>
<comment type="caution">
    <text evidence="2">The sequence shown here is derived from an EMBL/GenBank/DDBJ whole genome shotgun (WGS) entry which is preliminary data.</text>
</comment>
<dbReference type="OMA" id="ITNDRRD"/>
<feature type="compositionally biased region" description="Basic residues" evidence="1">
    <location>
        <begin position="326"/>
        <end position="335"/>
    </location>
</feature>
<evidence type="ECO:0000256" key="1">
    <source>
        <dbReference type="SAM" id="MobiDB-lite"/>
    </source>
</evidence>
<dbReference type="AlphaFoldDB" id="A0A9Q0M2L3"/>
<name>A0A9Q0M2L3_BLOTA</name>
<feature type="compositionally biased region" description="Polar residues" evidence="1">
    <location>
        <begin position="394"/>
        <end position="420"/>
    </location>
</feature>
<feature type="region of interest" description="Disordered" evidence="1">
    <location>
        <begin position="434"/>
        <end position="503"/>
    </location>
</feature>
<keyword evidence="3" id="KW-1185">Reference proteome</keyword>
<feature type="compositionally biased region" description="Polar residues" evidence="1">
    <location>
        <begin position="434"/>
        <end position="480"/>
    </location>
</feature>
<accession>A0A9Q0M2L3</accession>
<sequence>MGGNTYSRCYDEHHKYTLAKGDISMPVKKVETDPKHDSKFKDKDEPDSTHTKNNDCRDKIAEVSSKESDNKNDDKDSDKKKLKDVEKADKEKPERDKVAKESDKEQRLKGEKEKKSDREKVFEKDKTSKSDSEKMMDKDKTSKDKVEREKLPKEKVSKDKSENKRSHHDKAETDRSSKERLAQEKSEKEKAKSRKSKDSFQSDKSKVDETKTRSSKQSTSSDHSKSSHHSSESSGSHHSHHKVPSKKSTITNDRRDDIFARIAAGEKATPATVANPPPDATIAAANNMSHGHHIKVGHYRYSPAFELIRSQQQQIVKKVSEISHNSHNHHHHTQTKPKDKDSSDTTSSGKTKSSIRLSTGTKDDNRKQVINSSTQRKGGMQSLTTTIVPKRTNVRSTMDSGKMPNSNKSASSTNPGEKSNKLQSAIHLIGGVRSMQQSSRCNNVNKGDQQQQQNTRQTLATRSTIINNKMQGKTSNQQGRNVSDNSNNDGNNNSNHLPKNSSK</sequence>
<feature type="compositionally biased region" description="Low complexity" evidence="1">
    <location>
        <begin position="344"/>
        <end position="354"/>
    </location>
</feature>
<organism evidence="2 3">
    <name type="scientific">Blomia tropicalis</name>
    <name type="common">Mite</name>
    <dbReference type="NCBI Taxonomy" id="40697"/>
    <lineage>
        <taxon>Eukaryota</taxon>
        <taxon>Metazoa</taxon>
        <taxon>Ecdysozoa</taxon>
        <taxon>Arthropoda</taxon>
        <taxon>Chelicerata</taxon>
        <taxon>Arachnida</taxon>
        <taxon>Acari</taxon>
        <taxon>Acariformes</taxon>
        <taxon>Sarcoptiformes</taxon>
        <taxon>Astigmata</taxon>
        <taxon>Glycyphagoidea</taxon>
        <taxon>Echimyopodidae</taxon>
        <taxon>Blomia</taxon>
    </lineage>
</organism>
<proteinExistence type="predicted"/>
<feature type="compositionally biased region" description="Basic and acidic residues" evidence="1">
    <location>
        <begin position="28"/>
        <end position="212"/>
    </location>
</feature>
<feature type="region of interest" description="Disordered" evidence="1">
    <location>
        <begin position="324"/>
        <end position="420"/>
    </location>
</feature>
<dbReference type="Proteomes" id="UP001142055">
    <property type="component" value="Chromosome 2"/>
</dbReference>
<feature type="region of interest" description="Disordered" evidence="1">
    <location>
        <begin position="19"/>
        <end position="281"/>
    </location>
</feature>
<dbReference type="EMBL" id="JAPWDV010000002">
    <property type="protein sequence ID" value="KAJ6218898.1"/>
    <property type="molecule type" value="Genomic_DNA"/>
</dbReference>